<feature type="region of interest" description="Disordered" evidence="1">
    <location>
        <begin position="55"/>
        <end position="81"/>
    </location>
</feature>
<dbReference type="Proteomes" id="UP000800981">
    <property type="component" value="Unassembled WGS sequence"/>
</dbReference>
<dbReference type="RefSeq" id="WP_166281058.1">
    <property type="nucleotide sequence ID" value="NZ_JAANNP010000003.1"/>
</dbReference>
<accession>A0ABX0GT00</accession>
<dbReference type="EMBL" id="JAANNP010000003">
    <property type="protein sequence ID" value="NHC14014.1"/>
    <property type="molecule type" value="Genomic_DNA"/>
</dbReference>
<keyword evidence="3" id="KW-1185">Reference proteome</keyword>
<proteinExistence type="predicted"/>
<feature type="region of interest" description="Disordered" evidence="1">
    <location>
        <begin position="97"/>
        <end position="143"/>
    </location>
</feature>
<protein>
    <submittedName>
        <fullName evidence="2">Uncharacterized protein</fullName>
    </submittedName>
</protein>
<gene>
    <name evidence="2" type="ORF">G9H71_09500</name>
</gene>
<comment type="caution">
    <text evidence="2">The sequence shown here is derived from an EMBL/GenBank/DDBJ whole genome shotgun (WGS) entry which is preliminary data.</text>
</comment>
<evidence type="ECO:0000256" key="1">
    <source>
        <dbReference type="SAM" id="MobiDB-lite"/>
    </source>
</evidence>
<sequence>MPRSAGTGAQPQVRPGFLVAGGGALVVAVAAVAWSATTGDDSDLETAFDVPVAVASATPTPSGDAQPAEVPVTSGRTAGGSALRNPFVPVVAAVSPTPTATQTPTAAPTAAVSPVPSPAATAAPSASPDGTGAPATTPSPSPSATAVTVKLVAVAADNAAATFLVAGKTYVAVPGAAFATDFTLERLEGGSCGTIAYASTKKDLCEGETVAAKLG</sequence>
<evidence type="ECO:0000313" key="3">
    <source>
        <dbReference type="Proteomes" id="UP000800981"/>
    </source>
</evidence>
<organism evidence="2 3">
    <name type="scientific">Motilibacter deserti</name>
    <dbReference type="NCBI Taxonomy" id="2714956"/>
    <lineage>
        <taxon>Bacteria</taxon>
        <taxon>Bacillati</taxon>
        <taxon>Actinomycetota</taxon>
        <taxon>Actinomycetes</taxon>
        <taxon>Motilibacterales</taxon>
        <taxon>Motilibacteraceae</taxon>
        <taxon>Motilibacter</taxon>
    </lineage>
</organism>
<name>A0ABX0GT00_9ACTN</name>
<evidence type="ECO:0000313" key="2">
    <source>
        <dbReference type="EMBL" id="NHC14014.1"/>
    </source>
</evidence>
<reference evidence="2 3" key="1">
    <citation type="submission" date="2020-03" db="EMBL/GenBank/DDBJ databases">
        <title>Two novel Motilibacter sp.</title>
        <authorList>
            <person name="Liu S."/>
        </authorList>
    </citation>
    <scope>NUCLEOTIDE SEQUENCE [LARGE SCALE GENOMIC DNA]</scope>
    <source>
        <strain evidence="2 3">E257</strain>
    </source>
</reference>